<feature type="transmembrane region" description="Helical" evidence="1">
    <location>
        <begin position="384"/>
        <end position="403"/>
    </location>
</feature>
<keyword evidence="3" id="KW-1185">Reference proteome</keyword>
<protein>
    <recommendedName>
        <fullName evidence="4">AcrB/AcrD/AcrF family protein</fullName>
    </recommendedName>
</protein>
<evidence type="ECO:0008006" key="4">
    <source>
        <dbReference type="Google" id="ProtNLM"/>
    </source>
</evidence>
<evidence type="ECO:0000256" key="1">
    <source>
        <dbReference type="SAM" id="Phobius"/>
    </source>
</evidence>
<feature type="transmembrane region" description="Helical" evidence="1">
    <location>
        <begin position="239"/>
        <end position="262"/>
    </location>
</feature>
<dbReference type="EMBL" id="JABFDN010000001">
    <property type="protein sequence ID" value="NPU63905.1"/>
    <property type="molecule type" value="Genomic_DNA"/>
</dbReference>
<dbReference type="RefSeq" id="WP_172108747.1">
    <property type="nucleotide sequence ID" value="NZ_JABFDN010000001.1"/>
</dbReference>
<accession>A0ABX2C8R5</accession>
<sequence>MSDLVSASSLVPKERRRWSAGLLVAVLGLAAAFAIKVLWIKTGVLDAMSTDDAMRLVEVRDLINGQAWSDLHQYRLDPPGLLMHWSRLIDLPLALSILLLKPLLGTHQAELVTLTLWPLLLFAVALALVAAIARQMSGGAPMAMLGALVLAMLAMPALAHFRPGSIDHHNAQIVLVLAMMLFALQIERSAFKAACAGVAASASLAVGVEMLPAIATVGVAVAGLFIWRGAPVARQVSAFAGALAASSLGFALLLLPLSTLAAPVMDALGGPLLLLTVGGGAGLILMVGLDRLRSSPPLRLVAAMGVAAALLAASYLLFGKSLMFPYAQLDPLVVSLWLDNVQETISLPKMLRLGPEEALGFYACPVIALGVAVAAMLRSDPSDRFRWGIVILTLASLLGVSLWEMRGAAGAAMVAAPVFAAGVAVLWPSLAMGGNLVLLAFVVSPAMFATLSGTAKPLIAAAFKWEPLVFDDPATMCRSVSDATPMRRLPKGRVMAPTDIGPAILVETDHEVFAAPYHRNNDGNLAFFQLMLAPGLLAHQILLDRQVDYVVTCRTAPNRLVMGRAPNGLEAMLFRGETPGFLEPVDVGPSAKIAVWRVRK</sequence>
<feature type="transmembrane region" description="Helical" evidence="1">
    <location>
        <begin position="268"/>
        <end position="288"/>
    </location>
</feature>
<keyword evidence="1" id="KW-0812">Transmembrane</keyword>
<dbReference type="Proteomes" id="UP000886476">
    <property type="component" value="Unassembled WGS sequence"/>
</dbReference>
<evidence type="ECO:0000313" key="3">
    <source>
        <dbReference type="Proteomes" id="UP000886476"/>
    </source>
</evidence>
<feature type="transmembrane region" description="Helical" evidence="1">
    <location>
        <begin position="20"/>
        <end position="40"/>
    </location>
</feature>
<feature type="transmembrane region" description="Helical" evidence="1">
    <location>
        <begin position="359"/>
        <end position="377"/>
    </location>
</feature>
<feature type="transmembrane region" description="Helical" evidence="1">
    <location>
        <begin position="436"/>
        <end position="455"/>
    </location>
</feature>
<keyword evidence="1" id="KW-0472">Membrane</keyword>
<keyword evidence="1" id="KW-1133">Transmembrane helix</keyword>
<name>A0ABX2C8R5_9BRAD</name>
<comment type="caution">
    <text evidence="2">The sequence shown here is derived from an EMBL/GenBank/DDBJ whole genome shotgun (WGS) entry which is preliminary data.</text>
</comment>
<feature type="transmembrane region" description="Helical" evidence="1">
    <location>
        <begin position="409"/>
        <end position="429"/>
    </location>
</feature>
<organism evidence="2 3">
    <name type="scientific">Bradyrhizobium aeschynomenes</name>
    <dbReference type="NCBI Taxonomy" id="2734909"/>
    <lineage>
        <taxon>Bacteria</taxon>
        <taxon>Pseudomonadati</taxon>
        <taxon>Pseudomonadota</taxon>
        <taxon>Alphaproteobacteria</taxon>
        <taxon>Hyphomicrobiales</taxon>
        <taxon>Nitrobacteraceae</taxon>
        <taxon>Bradyrhizobium</taxon>
    </lineage>
</organism>
<evidence type="ECO:0000313" key="2">
    <source>
        <dbReference type="EMBL" id="NPU63905.1"/>
    </source>
</evidence>
<reference evidence="2" key="1">
    <citation type="submission" date="2020-05" db="EMBL/GenBank/DDBJ databases">
        <title>Nod-independent and nitrogen-fixing Bradyrhizobium aeschynomene sp. nov. isolated from nodules of Aeschynomene indica.</title>
        <authorList>
            <person name="Zhang Z."/>
        </authorList>
    </citation>
    <scope>NUCLEOTIDE SEQUENCE</scope>
    <source>
        <strain evidence="2">83012</strain>
    </source>
</reference>
<feature type="transmembrane region" description="Helical" evidence="1">
    <location>
        <begin position="111"/>
        <end position="133"/>
    </location>
</feature>
<feature type="transmembrane region" description="Helical" evidence="1">
    <location>
        <begin position="173"/>
        <end position="191"/>
    </location>
</feature>
<gene>
    <name evidence="2" type="ORF">HL667_02720</name>
</gene>
<feature type="transmembrane region" description="Helical" evidence="1">
    <location>
        <begin position="203"/>
        <end position="227"/>
    </location>
</feature>
<feature type="transmembrane region" description="Helical" evidence="1">
    <location>
        <begin position="300"/>
        <end position="318"/>
    </location>
</feature>
<feature type="transmembrane region" description="Helical" evidence="1">
    <location>
        <begin position="139"/>
        <end position="161"/>
    </location>
</feature>
<proteinExistence type="predicted"/>